<evidence type="ECO:0000313" key="8">
    <source>
        <dbReference type="Proteomes" id="UP001555786"/>
    </source>
</evidence>
<dbReference type="Gene3D" id="3.40.190.10">
    <property type="entry name" value="Periplasmic binding protein-like II"/>
    <property type="match status" value="1"/>
</dbReference>
<reference evidence="7 8" key="1">
    <citation type="submission" date="2024-07" db="EMBL/GenBank/DDBJ databases">
        <title>Description of Labrys sedimenti sp. nov., isolated from a diclofenac-degrading enrichment culture.</title>
        <authorList>
            <person name="Tancsics A."/>
            <person name="Csepanyi A."/>
        </authorList>
    </citation>
    <scope>NUCLEOTIDE SEQUENCE [LARGE SCALE GENOMIC DNA]</scope>
    <source>
        <strain evidence="7 8">LMG 23578</strain>
    </source>
</reference>
<dbReference type="PANTHER" id="PTHR43649:SF34">
    <property type="entry name" value="ABC TRANSPORTER PERIPLASMIC-BINDING PROTEIN YCJN-RELATED"/>
    <property type="match status" value="1"/>
</dbReference>
<dbReference type="SUPFAM" id="SSF53850">
    <property type="entry name" value="Periplasmic binding protein-like II"/>
    <property type="match status" value="1"/>
</dbReference>
<sequence length="447" mass="48653">MFELKRGRRNRCRALLAGLALVLAGSTSALAEVTVLGWPGGPEETALRATAKAYNERSGLAEADKVKLIFFNREGFWDKLQADLAAGSTEFDLNLVATYSLGKYAPFMQPVDLPADSAKVFGEKVLKTMQFDGKQYGVPTDLSLHFMYVRKDLMEKLLADDGWKKTYGEIAQKYLGKPLQPVKPEEWTWDDYAATALFFTKSINRASPTRYGTVLQMKNLLFNMMVFQTMARSYGADWQDATGKITVDSPAYRTSLELYKKLYDAGASPKDSLSYEYAEANAAFGAGQVATMLQWNAAAADLDNPAKNAVVAGKIDTLAPPKGPEGRTTHIHGLGFGLNKASTHKEGAVKFLNWLAGAEAMKIYAEAGGSPALDNSLTAALPKRPDLAKIGDFAGQYGFVMTGGTSAGALQVYETQAKNFTGYWAGQADLDTVLKETAAKMQELLKK</sequence>
<evidence type="ECO:0000256" key="5">
    <source>
        <dbReference type="ARBA" id="ARBA00022764"/>
    </source>
</evidence>
<evidence type="ECO:0000313" key="7">
    <source>
        <dbReference type="EMBL" id="MEW9308786.1"/>
    </source>
</evidence>
<dbReference type="Proteomes" id="UP001555786">
    <property type="component" value="Unassembled WGS sequence"/>
</dbReference>
<protein>
    <submittedName>
        <fullName evidence="7">Extracellular solute-binding protein</fullName>
    </submittedName>
</protein>
<dbReference type="RefSeq" id="WP_311934411.1">
    <property type="nucleotide sequence ID" value="NZ_JAVSCS010000008.1"/>
</dbReference>
<name>A0ABV3PT34_9HYPH</name>
<dbReference type="PANTHER" id="PTHR43649">
    <property type="entry name" value="ARABINOSE-BINDING PROTEIN-RELATED"/>
    <property type="match status" value="1"/>
</dbReference>
<dbReference type="InterPro" id="IPR006059">
    <property type="entry name" value="SBP"/>
</dbReference>
<dbReference type="EMBL" id="JBFNQD010000010">
    <property type="protein sequence ID" value="MEW9308786.1"/>
    <property type="molecule type" value="Genomic_DNA"/>
</dbReference>
<keyword evidence="5" id="KW-0574">Periplasm</keyword>
<keyword evidence="8" id="KW-1185">Reference proteome</keyword>
<feature type="signal peptide" evidence="6">
    <location>
        <begin position="1"/>
        <end position="31"/>
    </location>
</feature>
<dbReference type="InterPro" id="IPR050490">
    <property type="entry name" value="Bact_solute-bd_prot1"/>
</dbReference>
<comment type="subcellular location">
    <subcellularLocation>
        <location evidence="1">Periplasm</location>
    </subcellularLocation>
</comment>
<proteinExistence type="inferred from homology"/>
<evidence type="ECO:0000256" key="6">
    <source>
        <dbReference type="SAM" id="SignalP"/>
    </source>
</evidence>
<comment type="caution">
    <text evidence="7">The sequence shown here is derived from an EMBL/GenBank/DDBJ whole genome shotgun (WGS) entry which is preliminary data.</text>
</comment>
<keyword evidence="4 6" id="KW-0732">Signal</keyword>
<keyword evidence="3" id="KW-0813">Transport</keyword>
<evidence type="ECO:0000256" key="2">
    <source>
        <dbReference type="ARBA" id="ARBA00008520"/>
    </source>
</evidence>
<evidence type="ECO:0000256" key="1">
    <source>
        <dbReference type="ARBA" id="ARBA00004418"/>
    </source>
</evidence>
<feature type="chain" id="PRO_5045807883" evidence="6">
    <location>
        <begin position="32"/>
        <end position="447"/>
    </location>
</feature>
<comment type="similarity">
    <text evidence="2">Belongs to the bacterial solute-binding protein 1 family.</text>
</comment>
<evidence type="ECO:0000256" key="3">
    <source>
        <dbReference type="ARBA" id="ARBA00022448"/>
    </source>
</evidence>
<accession>A0ABV3PT34</accession>
<evidence type="ECO:0000256" key="4">
    <source>
        <dbReference type="ARBA" id="ARBA00022729"/>
    </source>
</evidence>
<organism evidence="7 8">
    <name type="scientific">Labrys neptuniae</name>
    <dbReference type="NCBI Taxonomy" id="376174"/>
    <lineage>
        <taxon>Bacteria</taxon>
        <taxon>Pseudomonadati</taxon>
        <taxon>Pseudomonadota</taxon>
        <taxon>Alphaproteobacteria</taxon>
        <taxon>Hyphomicrobiales</taxon>
        <taxon>Xanthobacteraceae</taxon>
        <taxon>Labrys</taxon>
    </lineage>
</organism>
<dbReference type="Pfam" id="PF01547">
    <property type="entry name" value="SBP_bac_1"/>
    <property type="match status" value="1"/>
</dbReference>
<gene>
    <name evidence="7" type="ORF">ABXS05_24765</name>
</gene>